<dbReference type="NCBIfam" id="TIGR02280">
    <property type="entry name" value="PaaB1"/>
    <property type="match status" value="1"/>
</dbReference>
<organism evidence="3 4">
    <name type="scientific">Pseudolabrys taiwanensis</name>
    <dbReference type="NCBI Taxonomy" id="331696"/>
    <lineage>
        <taxon>Bacteria</taxon>
        <taxon>Pseudomonadati</taxon>
        <taxon>Pseudomonadota</taxon>
        <taxon>Alphaproteobacteria</taxon>
        <taxon>Hyphomicrobiales</taxon>
        <taxon>Xanthobacteraceae</taxon>
        <taxon>Pseudolabrys</taxon>
    </lineage>
</organism>
<dbReference type="InterPro" id="IPR018376">
    <property type="entry name" value="Enoyl-CoA_hyd/isom_CS"/>
</dbReference>
<dbReference type="PANTHER" id="PTHR43459">
    <property type="entry name" value="ENOYL-COA HYDRATASE"/>
    <property type="match status" value="1"/>
</dbReference>
<comment type="similarity">
    <text evidence="1 2">Belongs to the enoyl-CoA hydratase/isomerase family.</text>
</comment>
<dbReference type="OrthoDB" id="9781757at2"/>
<dbReference type="EMBL" id="CP031417">
    <property type="protein sequence ID" value="AXK81835.1"/>
    <property type="molecule type" value="Genomic_DNA"/>
</dbReference>
<proteinExistence type="inferred from homology"/>
<dbReference type="GO" id="GO:0016853">
    <property type="term" value="F:isomerase activity"/>
    <property type="evidence" value="ECO:0007669"/>
    <property type="project" value="UniProtKB-KW"/>
</dbReference>
<dbReference type="CDD" id="cd06558">
    <property type="entry name" value="crotonase-like"/>
    <property type="match status" value="1"/>
</dbReference>
<dbReference type="Gene3D" id="3.90.226.10">
    <property type="entry name" value="2-enoyl-CoA Hydratase, Chain A, domain 1"/>
    <property type="match status" value="1"/>
</dbReference>
<evidence type="ECO:0000256" key="2">
    <source>
        <dbReference type="RuleBase" id="RU003707"/>
    </source>
</evidence>
<dbReference type="InterPro" id="IPR001753">
    <property type="entry name" value="Enoyl-CoA_hydra/iso"/>
</dbReference>
<name>A0A345ZY38_9HYPH</name>
<dbReference type="GO" id="GO:0010124">
    <property type="term" value="P:phenylacetate catabolic process"/>
    <property type="evidence" value="ECO:0007669"/>
    <property type="project" value="InterPro"/>
</dbReference>
<dbReference type="InterPro" id="IPR014748">
    <property type="entry name" value="Enoyl-CoA_hydra_C"/>
</dbReference>
<evidence type="ECO:0000256" key="1">
    <source>
        <dbReference type="ARBA" id="ARBA00005254"/>
    </source>
</evidence>
<gene>
    <name evidence="3" type="ORF">DW352_15675</name>
</gene>
<accession>A0A345ZY38</accession>
<dbReference type="Pfam" id="PF00378">
    <property type="entry name" value="ECH_1"/>
    <property type="match status" value="1"/>
</dbReference>
<keyword evidence="3" id="KW-0413">Isomerase</keyword>
<dbReference type="EC" id="5.3.3.18" evidence="3"/>
<keyword evidence="4" id="KW-1185">Reference proteome</keyword>
<evidence type="ECO:0000313" key="3">
    <source>
        <dbReference type="EMBL" id="AXK81835.1"/>
    </source>
</evidence>
<dbReference type="SUPFAM" id="SSF52096">
    <property type="entry name" value="ClpP/crotonase"/>
    <property type="match status" value="1"/>
</dbReference>
<dbReference type="RefSeq" id="WP_115692214.1">
    <property type="nucleotide sequence ID" value="NZ_CP031417.1"/>
</dbReference>
<evidence type="ECO:0000313" key="4">
    <source>
        <dbReference type="Proteomes" id="UP000254889"/>
    </source>
</evidence>
<dbReference type="Proteomes" id="UP000254889">
    <property type="component" value="Chromosome"/>
</dbReference>
<sequence length="266" mass="28480">MSDSPILTEQRDGYRVITLNRPDKLNAFNDAMHAALREAVDAAEADETCRALLITGAGRGFCAGQDLADRVAKPGEKIVLGVTLEQYYNPLVRKLRALPFPVIAAVNGVAAGAGCNVALACDIVLAARAATFVQSFARIGLVPDSGGTWLLPRLIGEARARALALTAEPISAEKAENWGLIYKCVDDAALLPEAEKLCAQFAKAPTAGLALIKQAFAASPTNTLDAQLDLERDLQRQAGFNPDYAEGVRAFMEKRKPNFIGRKKSE</sequence>
<protein>
    <submittedName>
        <fullName evidence="3">2-(1,2-epoxy-1,2-dihydrophenyl)acetyl-CoA isomerase</fullName>
        <ecNumber evidence="3">5.3.3.18</ecNumber>
    </submittedName>
</protein>
<dbReference type="KEGG" id="ptaw:DW352_15675"/>
<reference evidence="3 4" key="1">
    <citation type="submission" date="2018-07" db="EMBL/GenBank/DDBJ databases">
        <authorList>
            <person name="Quirk P.G."/>
            <person name="Krulwich T.A."/>
        </authorList>
    </citation>
    <scope>NUCLEOTIDE SEQUENCE [LARGE SCALE GENOMIC DNA]</scope>
    <source>
        <strain evidence="3 4">CC-BB4</strain>
    </source>
</reference>
<dbReference type="AlphaFoldDB" id="A0A345ZY38"/>
<dbReference type="PANTHER" id="PTHR43459:SF1">
    <property type="entry name" value="EG:BACN32G11.4 PROTEIN"/>
    <property type="match status" value="1"/>
</dbReference>
<dbReference type="PROSITE" id="PS00166">
    <property type="entry name" value="ENOYL_COA_HYDRATASE"/>
    <property type="match status" value="1"/>
</dbReference>
<dbReference type="Gene3D" id="1.10.12.10">
    <property type="entry name" value="Lyase 2-enoyl-coa Hydratase, Chain A, domain 2"/>
    <property type="match status" value="1"/>
</dbReference>
<dbReference type="InterPro" id="IPR029045">
    <property type="entry name" value="ClpP/crotonase-like_dom_sf"/>
</dbReference>
<dbReference type="InterPro" id="IPR011968">
    <property type="entry name" value="PaaB1"/>
</dbReference>